<dbReference type="SUPFAM" id="SSF47384">
    <property type="entry name" value="Homodimeric domain of signal transducing histidine kinase"/>
    <property type="match status" value="1"/>
</dbReference>
<dbReference type="Pfam" id="PF00072">
    <property type="entry name" value="Response_reg"/>
    <property type="match status" value="1"/>
</dbReference>
<feature type="region of interest" description="Disordered" evidence="7">
    <location>
        <begin position="296"/>
        <end position="332"/>
    </location>
</feature>
<keyword evidence="5" id="KW-0418">Kinase</keyword>
<dbReference type="CDD" id="cd17546">
    <property type="entry name" value="REC_hyHK_CKI1_RcsC-like"/>
    <property type="match status" value="1"/>
</dbReference>
<dbReference type="EC" id="2.7.13.3" evidence="2"/>
<dbReference type="Gene3D" id="3.30.565.10">
    <property type="entry name" value="Histidine kinase-like ATPase, C-terminal domain"/>
    <property type="match status" value="1"/>
</dbReference>
<name>A0ABR1VHD2_9PEZI</name>
<dbReference type="Pfam" id="PF02518">
    <property type="entry name" value="HATPase_c"/>
    <property type="match status" value="1"/>
</dbReference>
<dbReference type="SMART" id="SM00388">
    <property type="entry name" value="HisKA"/>
    <property type="match status" value="1"/>
</dbReference>
<feature type="domain" description="Response regulatory" evidence="9">
    <location>
        <begin position="1124"/>
        <end position="1246"/>
    </location>
</feature>
<feature type="compositionally biased region" description="Low complexity" evidence="7">
    <location>
        <begin position="1029"/>
        <end position="1048"/>
    </location>
</feature>
<feature type="modified residue" description="4-aspartylphosphate" evidence="6">
    <location>
        <position position="1175"/>
    </location>
</feature>
<dbReference type="Pfam" id="PF00512">
    <property type="entry name" value="HisKA"/>
    <property type="match status" value="1"/>
</dbReference>
<feature type="region of interest" description="Disordered" evidence="7">
    <location>
        <begin position="1029"/>
        <end position="1049"/>
    </location>
</feature>
<dbReference type="SUPFAM" id="SSF52172">
    <property type="entry name" value="CheY-like"/>
    <property type="match status" value="1"/>
</dbReference>
<evidence type="ECO:0000313" key="10">
    <source>
        <dbReference type="EMBL" id="KAK8070598.1"/>
    </source>
</evidence>
<keyword evidence="11" id="KW-1185">Reference proteome</keyword>
<evidence type="ECO:0000256" key="5">
    <source>
        <dbReference type="ARBA" id="ARBA00022777"/>
    </source>
</evidence>
<organism evidence="10 11">
    <name type="scientific">Apiospora hydei</name>
    <dbReference type="NCBI Taxonomy" id="1337664"/>
    <lineage>
        <taxon>Eukaryota</taxon>
        <taxon>Fungi</taxon>
        <taxon>Dikarya</taxon>
        <taxon>Ascomycota</taxon>
        <taxon>Pezizomycotina</taxon>
        <taxon>Sordariomycetes</taxon>
        <taxon>Xylariomycetidae</taxon>
        <taxon>Amphisphaeriales</taxon>
        <taxon>Apiosporaceae</taxon>
        <taxon>Apiospora</taxon>
    </lineage>
</organism>
<dbReference type="InterPro" id="IPR001789">
    <property type="entry name" value="Sig_transdc_resp-reg_receiver"/>
</dbReference>
<feature type="compositionally biased region" description="Polar residues" evidence="7">
    <location>
        <begin position="417"/>
        <end position="432"/>
    </location>
</feature>
<dbReference type="EMBL" id="JAQQWN010000008">
    <property type="protein sequence ID" value="KAK8070598.1"/>
    <property type="molecule type" value="Genomic_DNA"/>
</dbReference>
<feature type="region of interest" description="Disordered" evidence="7">
    <location>
        <begin position="375"/>
        <end position="436"/>
    </location>
</feature>
<dbReference type="InterPro" id="IPR003661">
    <property type="entry name" value="HisK_dim/P_dom"/>
</dbReference>
<dbReference type="Gene3D" id="3.40.50.2300">
    <property type="match status" value="1"/>
</dbReference>
<dbReference type="SUPFAM" id="SSF55781">
    <property type="entry name" value="GAF domain-like"/>
    <property type="match status" value="1"/>
</dbReference>
<feature type="region of interest" description="Disordered" evidence="7">
    <location>
        <begin position="460"/>
        <end position="495"/>
    </location>
</feature>
<evidence type="ECO:0000256" key="6">
    <source>
        <dbReference type="PROSITE-ProRule" id="PRU00169"/>
    </source>
</evidence>
<evidence type="ECO:0000256" key="4">
    <source>
        <dbReference type="ARBA" id="ARBA00022679"/>
    </source>
</evidence>
<keyword evidence="4" id="KW-0808">Transferase</keyword>
<evidence type="ECO:0000256" key="7">
    <source>
        <dbReference type="SAM" id="MobiDB-lite"/>
    </source>
</evidence>
<feature type="compositionally biased region" description="Polar residues" evidence="7">
    <location>
        <begin position="258"/>
        <end position="283"/>
    </location>
</feature>
<dbReference type="SUPFAM" id="SSF55874">
    <property type="entry name" value="ATPase domain of HSP90 chaperone/DNA topoisomerase II/histidine kinase"/>
    <property type="match status" value="1"/>
</dbReference>
<dbReference type="InterPro" id="IPR005467">
    <property type="entry name" value="His_kinase_dom"/>
</dbReference>
<dbReference type="PROSITE" id="PS50109">
    <property type="entry name" value="HIS_KIN"/>
    <property type="match status" value="1"/>
</dbReference>
<evidence type="ECO:0000259" key="9">
    <source>
        <dbReference type="PROSITE" id="PS50110"/>
    </source>
</evidence>
<dbReference type="PROSITE" id="PS50110">
    <property type="entry name" value="RESPONSE_REGULATORY"/>
    <property type="match status" value="1"/>
</dbReference>
<dbReference type="GeneID" id="92048176"/>
<dbReference type="PRINTS" id="PR00344">
    <property type="entry name" value="BCTRLSENSOR"/>
</dbReference>
<dbReference type="InterPro" id="IPR036097">
    <property type="entry name" value="HisK_dim/P_sf"/>
</dbReference>
<feature type="region of interest" description="Disordered" evidence="7">
    <location>
        <begin position="242"/>
        <end position="284"/>
    </location>
</feature>
<evidence type="ECO:0000313" key="11">
    <source>
        <dbReference type="Proteomes" id="UP001433268"/>
    </source>
</evidence>
<comment type="caution">
    <text evidence="10">The sequence shown here is derived from an EMBL/GenBank/DDBJ whole genome shotgun (WGS) entry which is preliminary data.</text>
</comment>
<gene>
    <name evidence="10" type="ORF">PG997_010801</name>
</gene>
<dbReference type="Proteomes" id="UP001433268">
    <property type="component" value="Unassembled WGS sequence"/>
</dbReference>
<comment type="catalytic activity">
    <reaction evidence="1">
        <text>ATP + protein L-histidine = ADP + protein N-phospho-L-histidine.</text>
        <dbReference type="EC" id="2.7.13.3"/>
    </reaction>
</comment>
<evidence type="ECO:0000256" key="2">
    <source>
        <dbReference type="ARBA" id="ARBA00012438"/>
    </source>
</evidence>
<feature type="domain" description="Histidine kinase" evidence="8">
    <location>
        <begin position="579"/>
        <end position="873"/>
    </location>
</feature>
<proteinExistence type="predicted"/>
<dbReference type="RefSeq" id="XP_066664406.1">
    <property type="nucleotide sequence ID" value="XM_066815116.1"/>
</dbReference>
<dbReference type="InterPro" id="IPR011006">
    <property type="entry name" value="CheY-like_superfamily"/>
</dbReference>
<dbReference type="CDD" id="cd00082">
    <property type="entry name" value="HisKA"/>
    <property type="match status" value="1"/>
</dbReference>
<keyword evidence="3 6" id="KW-0597">Phosphoprotein</keyword>
<dbReference type="InterPro" id="IPR004358">
    <property type="entry name" value="Sig_transdc_His_kin-like_C"/>
</dbReference>
<dbReference type="InterPro" id="IPR003594">
    <property type="entry name" value="HATPase_dom"/>
</dbReference>
<dbReference type="PANTHER" id="PTHR43047">
    <property type="entry name" value="TWO-COMPONENT HISTIDINE PROTEIN KINASE"/>
    <property type="match status" value="1"/>
</dbReference>
<protein>
    <recommendedName>
        <fullName evidence="2">histidine kinase</fullName>
        <ecNumber evidence="2">2.7.13.3</ecNumber>
    </recommendedName>
</protein>
<dbReference type="PANTHER" id="PTHR43047:SF72">
    <property type="entry name" value="OSMOSENSING HISTIDINE PROTEIN KINASE SLN1"/>
    <property type="match status" value="1"/>
</dbReference>
<evidence type="ECO:0000256" key="3">
    <source>
        <dbReference type="ARBA" id="ARBA00022553"/>
    </source>
</evidence>
<reference evidence="10 11" key="1">
    <citation type="submission" date="2023-01" db="EMBL/GenBank/DDBJ databases">
        <title>Analysis of 21 Apiospora genomes using comparative genomics revels a genus with tremendous synthesis potential of carbohydrate active enzymes and secondary metabolites.</title>
        <authorList>
            <person name="Sorensen T."/>
        </authorList>
    </citation>
    <scope>NUCLEOTIDE SEQUENCE [LARGE SCALE GENOMIC DNA]</scope>
    <source>
        <strain evidence="10 11">CBS 114990</strain>
    </source>
</reference>
<evidence type="ECO:0000259" key="8">
    <source>
        <dbReference type="PROSITE" id="PS50109"/>
    </source>
</evidence>
<sequence>MGSRVRESVREREVLSYDPALLANITYNGTATPIPDAQLRSSHDPVLTSLAQLGACRTGTARGIISLFDKNWQYIIAEATQNLSLLPNLGAEDRDGEALWLCQTAIPRTHGVCEWTLLYDGSPEASTEELPVTMVNDLQADGRFCLKPYCAPGSPARFYASVPIRSPRGINIGVYCLMHTQPISEQDAKAAGIDVIIRHVTRTIMNHLELRRSAVAFKRSENMMLGVASYISNENTGTGGFDANIYPPHAREKGSRTPVPSFSSQIDNAESSSQPEKSTTTPLSIDVCADKDHTARENIERGNAGTRGDTGDCTSHPGMSPRTISATSDPARLSLSSNGDGLSLGSIFKRAANVMRESLDIGDVTFFNASSGSFGSRVDTLPSRDQPSDHFSTSSSSDEMSQQSRAHDSGTCHLLGTSRSVLSNSHDPSSTGPPVSLPASLLSSLLKRYPRGRVFNFDEHGTLQTSESSEDSAHTILDGTPTQKLQKAPTKTRWSRQRQGEALLDMFPGARSICFVPIWDNKRERWYAGGLACTYEPNRIFAPSVELSYLRAFGTLLMADVHRLETTRSHQAQSDVLGSISHELRSPLHGLIISTELLADTHLDTFQGNILHTLETCGRTLLDTVDHLLDYSKVNHFLNSNKERKARGTHGKGPTIEDGMKAQVSDVRLDTLVEEVVESVFAGFRRMSTQYSLHHNRRKATDPDIGAVRASGLGLGGMMTPSSPSLHGDGKSPSMSANVAVYVDIEPSESYKCRTVAGAIRRVVMNLLGNSLKYTERGRIEVRLSRDRVTTRRRGVRQNMIRIVVADTGKGMSKDFLINGLYKPFAQEDQLSAGTGVGLSLVKKLVSSLGGDVSVKSQLDVGSVVTVLLPLPPADHEAAEHKEEETFRAQRQMLKGLRVRLVGYEQTSDESAPSASPGVSTVEKVCKGWLGMEVVSEASELTPDVVMCVDSNLEAALGIQEFAVKPPIVVVCPNAVVAHSRAMNSSLCHNGQVYKFISQPTGPRKLARVLLLAFNRWLELQGVPVSVSSRQSVSTPSTGTGSLSTPPTNHSAGWLNSLGTGSVATQTDSYFPVTQSPPKLLETPRKLSNAAMSCPLPLSLPAVAPSCSSAPLSSSKPTNLPAEQFLLVDDNPINLRILCAYMKKLDRAFITAVDGMEAVEAFKINPGRITCILMDINMPRLDGLKATQQIRSYERDMGAAEACPIFALTGLASAETQREAFESGMELFLTKPVKLKELSEILRTRGLI</sequence>
<dbReference type="Gene3D" id="1.10.287.130">
    <property type="match status" value="1"/>
</dbReference>
<dbReference type="InterPro" id="IPR036890">
    <property type="entry name" value="HATPase_C_sf"/>
</dbReference>
<accession>A0ABR1VHD2</accession>
<feature type="compositionally biased region" description="Low complexity" evidence="7">
    <location>
        <begin position="389"/>
        <end position="404"/>
    </location>
</feature>
<evidence type="ECO:0000256" key="1">
    <source>
        <dbReference type="ARBA" id="ARBA00000085"/>
    </source>
</evidence>
<dbReference type="SMART" id="SM00448">
    <property type="entry name" value="REC"/>
    <property type="match status" value="1"/>
</dbReference>
<dbReference type="SMART" id="SM00387">
    <property type="entry name" value="HATPase_c"/>
    <property type="match status" value="1"/>
</dbReference>